<protein>
    <submittedName>
        <fullName evidence="4">Protein-L-isoaspartate O-methyltransferase domain-containing protein 1</fullName>
    </submittedName>
</protein>
<dbReference type="Gene3D" id="3.40.50.150">
    <property type="entry name" value="Vaccinia Virus protein VP39"/>
    <property type="match status" value="1"/>
</dbReference>
<keyword evidence="3" id="KW-1185">Reference proteome</keyword>
<feature type="compositionally biased region" description="Acidic residues" evidence="2">
    <location>
        <begin position="377"/>
        <end position="391"/>
    </location>
</feature>
<dbReference type="GO" id="GO:0004719">
    <property type="term" value="F:protein-L-isoaspartate (D-aspartate) O-methyltransferase activity"/>
    <property type="evidence" value="ECO:0007669"/>
    <property type="project" value="InterPro"/>
</dbReference>
<reference evidence="4" key="1">
    <citation type="submission" date="2022-11" db="UniProtKB">
        <authorList>
            <consortium name="WormBaseParasite"/>
        </authorList>
    </citation>
    <scope>IDENTIFICATION</scope>
</reference>
<feature type="region of interest" description="Disordered" evidence="2">
    <location>
        <begin position="275"/>
        <end position="311"/>
    </location>
</feature>
<comment type="similarity">
    <text evidence="1">Belongs to the methyltransferase superfamily. L-isoaspartyl/D-aspartyl protein methyltransferase family.</text>
</comment>
<evidence type="ECO:0000256" key="1">
    <source>
        <dbReference type="ARBA" id="ARBA00005369"/>
    </source>
</evidence>
<accession>A0A914WY39</accession>
<dbReference type="WBParaSite" id="PSAMB.scaffold5698size11064.g27152.t1">
    <property type="protein sequence ID" value="PSAMB.scaffold5698size11064.g27152.t1"/>
    <property type="gene ID" value="PSAMB.scaffold5698size11064.g27152"/>
</dbReference>
<dbReference type="PANTHER" id="PTHR11579:SF9">
    <property type="entry name" value="PROTEIN-L-ISOASPARTATE O-METHYLTRANSFERASE"/>
    <property type="match status" value="1"/>
</dbReference>
<dbReference type="GO" id="GO:0005737">
    <property type="term" value="C:cytoplasm"/>
    <property type="evidence" value="ECO:0007669"/>
    <property type="project" value="TreeGrafter"/>
</dbReference>
<feature type="region of interest" description="Disordered" evidence="2">
    <location>
        <begin position="415"/>
        <end position="486"/>
    </location>
</feature>
<dbReference type="InterPro" id="IPR000682">
    <property type="entry name" value="PCMT"/>
</dbReference>
<feature type="compositionally biased region" description="Low complexity" evidence="2">
    <location>
        <begin position="426"/>
        <end position="442"/>
    </location>
</feature>
<feature type="compositionally biased region" description="Basic and acidic residues" evidence="2">
    <location>
        <begin position="455"/>
        <end position="483"/>
    </location>
</feature>
<evidence type="ECO:0000313" key="3">
    <source>
        <dbReference type="Proteomes" id="UP000887566"/>
    </source>
</evidence>
<dbReference type="Pfam" id="PF01135">
    <property type="entry name" value="PCMT"/>
    <property type="match status" value="1"/>
</dbReference>
<sequence length="525" mass="57545">MGGMVSAGEDNDELVDNLVDAGAVRSVRVETALRLIDRGRYYLPDERSAAYKDTAWRSNEGQGLLHISAPCIYANVLEELQLSPGHSFLNIGSGTGYLSTVAGVLIGSTGVNHGIELHKEIVDYAEKCLSETLASSEAIDFSDFAIPQFVTGNALLLDPSLMGGYDRVYCGAGVSERYHRFICSFVRVGGICVLPFGDELQKVTRTAMDSFDVEVVTSVTFASMIEPTAAAIGSGATVVLPERRPHRLLSSCRWAVRAAVRAQLQSKLHVEIRCRSKDCPPPKSDDDHGREVTRRRPRRRPLLMLAPDLSDDDADDVISQRRRVLRQRFFAAIADPGRVSPPAQAPLADEAGDAADEGTMFAVRVSTSESEGQVVIESDDDDGTSGEESTDDLESIQAMINIGALLEEAAEISQLAATTSEEADPSPRTSSKRSLSESSTLSHNSGAPSACKRRMPSERRKEVMEREAEKSKKQELRRKERLQQTEQLRNFSTQMVAELHQLPVTDKLRDYLSFGRLCRGDEIPN</sequence>
<evidence type="ECO:0000256" key="2">
    <source>
        <dbReference type="SAM" id="MobiDB-lite"/>
    </source>
</evidence>
<proteinExistence type="inferred from homology"/>
<dbReference type="Proteomes" id="UP000887566">
    <property type="component" value="Unplaced"/>
</dbReference>
<dbReference type="SUPFAM" id="SSF53335">
    <property type="entry name" value="S-adenosyl-L-methionine-dependent methyltransferases"/>
    <property type="match status" value="1"/>
</dbReference>
<evidence type="ECO:0000313" key="4">
    <source>
        <dbReference type="WBParaSite" id="PSAMB.scaffold5698size11064.g27152.t1"/>
    </source>
</evidence>
<dbReference type="PANTHER" id="PTHR11579">
    <property type="entry name" value="PROTEIN-L-ISOASPARTATE O-METHYLTRANSFERASE"/>
    <property type="match status" value="1"/>
</dbReference>
<dbReference type="AlphaFoldDB" id="A0A914WY39"/>
<feature type="compositionally biased region" description="Basic and acidic residues" evidence="2">
    <location>
        <begin position="275"/>
        <end position="294"/>
    </location>
</feature>
<organism evidence="3 4">
    <name type="scientific">Plectus sambesii</name>
    <dbReference type="NCBI Taxonomy" id="2011161"/>
    <lineage>
        <taxon>Eukaryota</taxon>
        <taxon>Metazoa</taxon>
        <taxon>Ecdysozoa</taxon>
        <taxon>Nematoda</taxon>
        <taxon>Chromadorea</taxon>
        <taxon>Plectida</taxon>
        <taxon>Plectina</taxon>
        <taxon>Plectoidea</taxon>
        <taxon>Plectidae</taxon>
        <taxon>Plectus</taxon>
    </lineage>
</organism>
<dbReference type="InterPro" id="IPR029063">
    <property type="entry name" value="SAM-dependent_MTases_sf"/>
</dbReference>
<feature type="region of interest" description="Disordered" evidence="2">
    <location>
        <begin position="365"/>
        <end position="391"/>
    </location>
</feature>
<name>A0A914WY39_9BILA</name>